<name>A0AAJ1BZK3_9HYPH</name>
<dbReference type="Gene3D" id="2.40.50.100">
    <property type="match status" value="1"/>
</dbReference>
<evidence type="ECO:0000256" key="3">
    <source>
        <dbReference type="SAM" id="SignalP"/>
    </source>
</evidence>
<protein>
    <submittedName>
        <fullName evidence="7">Efflux RND transporter periplasmic adaptor subunit</fullName>
    </submittedName>
</protein>
<dbReference type="GO" id="GO:0005886">
    <property type="term" value="C:plasma membrane"/>
    <property type="evidence" value="ECO:0007669"/>
    <property type="project" value="UniProtKB-SubCell"/>
</dbReference>
<evidence type="ECO:0000256" key="2">
    <source>
        <dbReference type="ARBA" id="ARBA00009477"/>
    </source>
</evidence>
<dbReference type="EMBL" id="JAMXLX010000007">
    <property type="protein sequence ID" value="MCO5959144.1"/>
    <property type="molecule type" value="Genomic_DNA"/>
</dbReference>
<reference evidence="7" key="1">
    <citation type="submission" date="2022-06" db="EMBL/GenBank/DDBJ databases">
        <authorList>
            <person name="Sun Q."/>
        </authorList>
    </citation>
    <scope>NUCLEOTIDE SEQUENCE</scope>
    <source>
        <strain evidence="7">S101</strain>
    </source>
</reference>
<proteinExistence type="inferred from homology"/>
<evidence type="ECO:0000259" key="6">
    <source>
        <dbReference type="Pfam" id="PF25967"/>
    </source>
</evidence>
<feature type="signal peptide" evidence="3">
    <location>
        <begin position="1"/>
        <end position="28"/>
    </location>
</feature>
<dbReference type="Gene3D" id="1.10.287.470">
    <property type="entry name" value="Helix hairpin bin"/>
    <property type="match status" value="1"/>
</dbReference>
<dbReference type="InterPro" id="IPR006143">
    <property type="entry name" value="RND_pump_MFP"/>
</dbReference>
<dbReference type="RefSeq" id="WP_250914272.1">
    <property type="nucleotide sequence ID" value="NZ_JAMXLX010000007.1"/>
</dbReference>
<keyword evidence="3" id="KW-0732">Signal</keyword>
<dbReference type="SUPFAM" id="SSF111369">
    <property type="entry name" value="HlyD-like secretion proteins"/>
    <property type="match status" value="1"/>
</dbReference>
<accession>A0AAJ1BZK3</accession>
<feature type="domain" description="Multidrug resistance protein MdtA-like C-terminal permuted SH3" evidence="6">
    <location>
        <begin position="297"/>
        <end position="358"/>
    </location>
</feature>
<dbReference type="Gene3D" id="2.40.30.170">
    <property type="match status" value="1"/>
</dbReference>
<dbReference type="Gene3D" id="2.40.420.20">
    <property type="match status" value="1"/>
</dbReference>
<comment type="similarity">
    <text evidence="2">Belongs to the membrane fusion protein (MFP) (TC 8.A.1) family.</text>
</comment>
<dbReference type="Proteomes" id="UP001155380">
    <property type="component" value="Unassembled WGS sequence"/>
</dbReference>
<organism evidence="7 8">
    <name type="scientific">Ciceribacter sichuanensis</name>
    <dbReference type="NCBI Taxonomy" id="2949647"/>
    <lineage>
        <taxon>Bacteria</taxon>
        <taxon>Pseudomonadati</taxon>
        <taxon>Pseudomonadota</taxon>
        <taxon>Alphaproteobacteria</taxon>
        <taxon>Hyphomicrobiales</taxon>
        <taxon>Rhizobiaceae</taxon>
        <taxon>Ciceribacter</taxon>
    </lineage>
</organism>
<feature type="domain" description="Multidrug resistance protein MdtA-like beta-barrel" evidence="5">
    <location>
        <begin position="207"/>
        <end position="293"/>
    </location>
</feature>
<dbReference type="GO" id="GO:0022857">
    <property type="term" value="F:transmembrane transporter activity"/>
    <property type="evidence" value="ECO:0007669"/>
    <property type="project" value="InterPro"/>
</dbReference>
<dbReference type="NCBIfam" id="TIGR01730">
    <property type="entry name" value="RND_mfp"/>
    <property type="match status" value="1"/>
</dbReference>
<evidence type="ECO:0000313" key="7">
    <source>
        <dbReference type="EMBL" id="MCO5959144.1"/>
    </source>
</evidence>
<feature type="domain" description="Multidrug resistance protein MdtA-like barrel-sandwich hybrid" evidence="4">
    <location>
        <begin position="61"/>
        <end position="202"/>
    </location>
</feature>
<feature type="chain" id="PRO_5042509776" evidence="3">
    <location>
        <begin position="29"/>
        <end position="383"/>
    </location>
</feature>
<dbReference type="AlphaFoldDB" id="A0AAJ1BZK3"/>
<dbReference type="InterPro" id="IPR058626">
    <property type="entry name" value="MdtA-like_b-barrel"/>
</dbReference>
<dbReference type="InterPro" id="IPR058625">
    <property type="entry name" value="MdtA-like_BSH"/>
</dbReference>
<dbReference type="Pfam" id="PF25967">
    <property type="entry name" value="RND-MFP_C"/>
    <property type="match status" value="1"/>
</dbReference>
<dbReference type="PANTHER" id="PTHR30158:SF3">
    <property type="entry name" value="MULTIDRUG EFFLUX PUMP SUBUNIT ACRA-RELATED"/>
    <property type="match status" value="1"/>
</dbReference>
<evidence type="ECO:0000259" key="5">
    <source>
        <dbReference type="Pfam" id="PF25944"/>
    </source>
</evidence>
<evidence type="ECO:0000259" key="4">
    <source>
        <dbReference type="Pfam" id="PF25917"/>
    </source>
</evidence>
<dbReference type="Pfam" id="PF25944">
    <property type="entry name" value="Beta-barrel_RND"/>
    <property type="match status" value="1"/>
</dbReference>
<dbReference type="GO" id="GO:0046677">
    <property type="term" value="P:response to antibiotic"/>
    <property type="evidence" value="ECO:0007669"/>
    <property type="project" value="TreeGrafter"/>
</dbReference>
<gene>
    <name evidence="7" type="ORF">NBH21_20380</name>
</gene>
<dbReference type="Pfam" id="PF25917">
    <property type="entry name" value="BSH_RND"/>
    <property type="match status" value="1"/>
</dbReference>
<dbReference type="PANTHER" id="PTHR30158">
    <property type="entry name" value="ACRA/E-RELATED COMPONENT OF DRUG EFFLUX TRANSPORTER"/>
    <property type="match status" value="1"/>
</dbReference>
<evidence type="ECO:0000313" key="8">
    <source>
        <dbReference type="Proteomes" id="UP001155380"/>
    </source>
</evidence>
<sequence length="383" mass="40196">MSSNAIWTIGRCVTLAALIGTLPVAGHAQQQPLPSVTVEKVKVEDFTLTARLPGRVKASTVAEVRPQVSGIIRDRQFEEGVRVEAGEPLYKIEDETYVAAVASAKAAVAQAQANYDLAVIEARRAEELFANKSGTASNRDTKVAERSKADAALQVARAELTTAEIDLDRTIVRAPITGAIGFSQTTPGALVAAQQTTALTTIRALDPIYVDVTQSATDLLRWNSLNKSGSARASGVATMILPNGEAYPLKGDLKAAEPQVEPTTGMVTLRITFANPDQLLLPGLYVEVELPQDTAKDAVLVPQSAVMRNAKGEAFAWIVEDGKVAVRPLTILTGSGNFWVTSSGLKAGDALITSGFQKIAPGATVQIAAEPAGKPQAAASGSN</sequence>
<dbReference type="InterPro" id="IPR058627">
    <property type="entry name" value="MdtA-like_C"/>
</dbReference>
<evidence type="ECO:0000256" key="1">
    <source>
        <dbReference type="ARBA" id="ARBA00004196"/>
    </source>
</evidence>
<comment type="caution">
    <text evidence="7">The sequence shown here is derived from an EMBL/GenBank/DDBJ whole genome shotgun (WGS) entry which is preliminary data.</text>
</comment>
<comment type="subcellular location">
    <subcellularLocation>
        <location evidence="1">Cell envelope</location>
    </subcellularLocation>
</comment>